<sequence length="106" mass="12543">MALKYCEECNNILYLKKEEKQLLHYCITCDITMKVDATLLYKKTFRDKVDDKRKNTYIGSDATLPLVKTTCEKCNGKNVVSFLKNNDERALNNFYLCTFCFNEWRD</sequence>
<dbReference type="GO" id="GO:0046872">
    <property type="term" value="F:metal ion binding"/>
    <property type="evidence" value="ECO:0007669"/>
    <property type="project" value="UniProtKB-KW"/>
</dbReference>
<proteinExistence type="inferred from homology"/>
<dbReference type="GO" id="GO:0001193">
    <property type="term" value="P:maintenance of transcriptional fidelity during transcription elongation by RNA polymerase II"/>
    <property type="evidence" value="ECO:0007669"/>
    <property type="project" value="TreeGrafter"/>
</dbReference>
<dbReference type="GO" id="GO:0005665">
    <property type="term" value="C:RNA polymerase II, core complex"/>
    <property type="evidence" value="ECO:0007669"/>
    <property type="project" value="TreeGrafter"/>
</dbReference>
<dbReference type="VEuPathDB" id="MicrosporidiaDB:A0H76_1722"/>
<dbReference type="VEuPathDB" id="MicrosporidiaDB:HERIO_2418"/>
<dbReference type="Gene3D" id="2.20.25.10">
    <property type="match status" value="2"/>
</dbReference>
<dbReference type="InterPro" id="IPR012164">
    <property type="entry name" value="Rpa12/Rpb9/Rpc10/TFS"/>
</dbReference>
<comment type="similarity">
    <text evidence="1">Belongs to the archaeal RpoM/eukaryotic RPA12/RPB9/RPC11 RNA polymerase family.</text>
</comment>
<evidence type="ECO:0000256" key="2">
    <source>
        <dbReference type="ARBA" id="ARBA00022723"/>
    </source>
</evidence>
<name>A0A1X0Q712_9MICR</name>
<dbReference type="PANTHER" id="PTHR11239">
    <property type="entry name" value="DNA-DIRECTED RNA POLYMERASE"/>
    <property type="match status" value="1"/>
</dbReference>
<dbReference type="PROSITE" id="PS01030">
    <property type="entry name" value="RNA_POL_M_15KD"/>
    <property type="match status" value="1"/>
</dbReference>
<comment type="caution">
    <text evidence="5">The sequence shown here is derived from an EMBL/GenBank/DDBJ whole genome shotgun (WGS) entry which is preliminary data.</text>
</comment>
<dbReference type="GO" id="GO:0006367">
    <property type="term" value="P:transcription initiation at RNA polymerase II promoter"/>
    <property type="evidence" value="ECO:0007669"/>
    <property type="project" value="TreeGrafter"/>
</dbReference>
<evidence type="ECO:0000256" key="4">
    <source>
        <dbReference type="ARBA" id="ARBA00023163"/>
    </source>
</evidence>
<keyword evidence="2" id="KW-0479">Metal-binding</keyword>
<gene>
    <name evidence="5" type="primary">RPB9</name>
    <name evidence="5" type="ORF">HERIO_2418</name>
</gene>
<protein>
    <submittedName>
        <fullName evidence="5">RPB9</fullName>
    </submittedName>
</protein>
<dbReference type="GO" id="GO:0006283">
    <property type="term" value="P:transcription-coupled nucleotide-excision repair"/>
    <property type="evidence" value="ECO:0007669"/>
    <property type="project" value="TreeGrafter"/>
</dbReference>
<dbReference type="OrthoDB" id="282270at2759"/>
<evidence type="ECO:0000313" key="6">
    <source>
        <dbReference type="Proteomes" id="UP000192356"/>
    </source>
</evidence>
<evidence type="ECO:0000313" key="5">
    <source>
        <dbReference type="EMBL" id="ORD95534.1"/>
    </source>
</evidence>
<accession>A0A1X0Q712</accession>
<dbReference type="InterPro" id="IPR019761">
    <property type="entry name" value="DNA-dir_RNA_pol-M_15_CS"/>
</dbReference>
<keyword evidence="4" id="KW-0804">Transcription</keyword>
<evidence type="ECO:0000256" key="1">
    <source>
        <dbReference type="ARBA" id="ARBA00008925"/>
    </source>
</evidence>
<evidence type="ECO:0000256" key="3">
    <source>
        <dbReference type="ARBA" id="ARBA00022833"/>
    </source>
</evidence>
<organism evidence="5 6">
    <name type="scientific">Hepatospora eriocheir</name>
    <dbReference type="NCBI Taxonomy" id="1081669"/>
    <lineage>
        <taxon>Eukaryota</taxon>
        <taxon>Fungi</taxon>
        <taxon>Fungi incertae sedis</taxon>
        <taxon>Microsporidia</taxon>
        <taxon>Hepatosporidae</taxon>
        <taxon>Hepatospora</taxon>
    </lineage>
</organism>
<dbReference type="PANTHER" id="PTHR11239:SF1">
    <property type="entry name" value="DNA-DIRECTED RNA POLYMERASE II SUBUNIT RPB9"/>
    <property type="match status" value="1"/>
</dbReference>
<dbReference type="SUPFAM" id="SSF57783">
    <property type="entry name" value="Zinc beta-ribbon"/>
    <property type="match status" value="2"/>
</dbReference>
<keyword evidence="6" id="KW-1185">Reference proteome</keyword>
<keyword evidence="3" id="KW-0862">Zinc</keyword>
<reference evidence="5 6" key="1">
    <citation type="journal article" date="2017" name="Environ. Microbiol.">
        <title>Decay of the glycolytic pathway and adaptation to intranuclear parasitism within Enterocytozoonidae microsporidia.</title>
        <authorList>
            <person name="Wiredu Boakye D."/>
            <person name="Jaroenlak P."/>
            <person name="Prachumwat A."/>
            <person name="Williams T.A."/>
            <person name="Bateman K.S."/>
            <person name="Itsathitphaisarn O."/>
            <person name="Sritunyalucksana K."/>
            <person name="Paszkiewicz K.H."/>
            <person name="Moore K.A."/>
            <person name="Stentiford G.D."/>
            <person name="Williams B.A."/>
        </authorList>
    </citation>
    <scope>NUCLEOTIDE SEQUENCE [LARGE SCALE GENOMIC DNA]</scope>
    <source>
        <strain evidence="5 6">GB1</strain>
    </source>
</reference>
<dbReference type="AlphaFoldDB" id="A0A1X0Q712"/>
<dbReference type="Proteomes" id="UP000192356">
    <property type="component" value="Unassembled WGS sequence"/>
</dbReference>
<dbReference type="GO" id="GO:0003899">
    <property type="term" value="F:DNA-directed RNA polymerase activity"/>
    <property type="evidence" value="ECO:0007669"/>
    <property type="project" value="InterPro"/>
</dbReference>
<dbReference type="EMBL" id="LVKB01000267">
    <property type="protein sequence ID" value="ORD95534.1"/>
    <property type="molecule type" value="Genomic_DNA"/>
</dbReference>